<evidence type="ECO:0000313" key="3">
    <source>
        <dbReference type="EMBL" id="CAA9246523.1"/>
    </source>
</evidence>
<accession>A0A6J4IBB7</accession>
<feature type="signal peptide" evidence="1">
    <location>
        <begin position="1"/>
        <end position="22"/>
    </location>
</feature>
<dbReference type="SUPFAM" id="SSF63829">
    <property type="entry name" value="Calcium-dependent phosphotriesterase"/>
    <property type="match status" value="1"/>
</dbReference>
<dbReference type="PANTHER" id="PTHR35580:SF1">
    <property type="entry name" value="PHYTASE-LIKE DOMAIN-CONTAINING PROTEIN"/>
    <property type="match status" value="1"/>
</dbReference>
<dbReference type="InterPro" id="IPR026444">
    <property type="entry name" value="Secre_tail"/>
</dbReference>
<proteinExistence type="predicted"/>
<protein>
    <recommendedName>
        <fullName evidence="2">Secretion system C-terminal sorting domain-containing protein</fullName>
    </recommendedName>
</protein>
<sequence>MKHIFRLLTLLVIASFFLPARAQTPDWQWARQGRGADPGLGRSIGTDPDGNVFVAGSFEGSVAFGTTSFTSPGATDVFLTKYDSTGRVLWAKRAGGFQAVKATGLSVDKQGNVYVVGSFRGIAQFDGTTLQNPNISLDDLFIARYSNAGTLLWIRQVGSPEISEEATGVSADANGGVYLTGRYYANVSDETLVPVRFGSVTANIPGRYGIFLAKYDAEGTGVWAQGNTARILYPVAITGVASDAAGNAYITGSTYMEVTMDGLRFGPSDPFAKMFAFVGKFNPQGKMQWLTGTTAQGDHSNKAAGYGIAVDQQENAYVAGLLQGAAGFGNDLVLNSLAEKDLFLAKYDRNGGLQWVRQAANACAETGMLDFGDEVYAASVCLDAQQRPTVTGSFQRTAQFGNIQLLSTGNTDVYAAQYDQEGNARWARAAGGVGRDVGYGIASDGKGRFYLTGSFSGTARFGGEVLTSGGNAPNVFTARVAPCPDQNPVITPSATAVCQGDTVLLRVNTLAGQTYQWKKDGAPLAGATASSYKATQAGIYSVLVTVRNCTAESPGLPLDLDSRPAAALLDAAPAAVCTGDSLAIRVQAAGGATYQWLRNNVVVGGATAPLLYARTPGNYRVVVINSAGCRDTSAVKRLSVNDLPEATVAANGSTLLCQTDVATLSANAGPGFTYQWLLDGRPLAGATAATLQARQLGDYAVIVTNAAGCSRQSDALSVVNAKITAAVPTFCPGDSVLLTANAGAGLSYGWFKDNVPVAGATAATLYAKAAGAYTVQVRNGSGCTATSAPLAVRADVLPQALLLPAGDLSLCRGDSVDLSTPAVAGLTYQWRRDGVAIAGATGATLRVKTAGTYSVLVATAGGCTTLSAARGVTFSDRPAALVSPAGPVSLCAGEPVLLRAEAAPGLRYQWQRENANLAGATGSSLNATAAGVYTVTVTNAGGCGQQSAPTLVQVNPLPPALVRTAGPLTRCQGDSVLLRAPEGGGQTYGWFRDGEPIAGASGAGYYARTGGSYTVRVDNGTCAAVSEPVAVTFVPFPAATASVAGPSSFCPGDSTELRAGPADGVTYQWKKDGVRLEGAVRASYAATSAGRYTLEVTNAAGCTAVSEPLVISTFAPLPTGLAAGGSTRFCRGDSVRLSAAPGQQYQWFRNDTLLAGATGSDYTARLAGTYTVQLTGANGCQVRSVPAVVTTDQPPVAGIVSPASASFCTGEVLALRAVEAPGFSYQWQRDSQDIHGATAAAYEAGTAGAYRVKVTSGTCTRFSEALSVTEKAKLAKPVIGQRKDTLLTAGGAARYQWFLHGTPVPGATGAQWGARQTGIYTVEVENANGCRTVSDRFLLTFDCELLLYPNPFTDVLNLEVGSATLGKVTIRVYNVVGKLMLAKEADSYRMYYRESFPIGAWARGVYLVEVESCGHRIMKRMFKN</sequence>
<feature type="chain" id="PRO_5026862004" description="Secretion system C-terminal sorting domain-containing protein" evidence="1">
    <location>
        <begin position="23"/>
        <end position="1424"/>
    </location>
</feature>
<dbReference type="Gene3D" id="2.60.40.10">
    <property type="entry name" value="Immunoglobulins"/>
    <property type="match status" value="9"/>
</dbReference>
<dbReference type="PANTHER" id="PTHR35580">
    <property type="entry name" value="CELL SURFACE GLYCOPROTEIN (S-LAYER PROTEIN)-LIKE PROTEIN"/>
    <property type="match status" value="1"/>
</dbReference>
<gene>
    <name evidence="3" type="ORF">AVDCRST_MAG56-1739</name>
</gene>
<reference evidence="3" key="1">
    <citation type="submission" date="2020-02" db="EMBL/GenBank/DDBJ databases">
        <authorList>
            <person name="Meier V. D."/>
        </authorList>
    </citation>
    <scope>NUCLEOTIDE SEQUENCE</scope>
    <source>
        <strain evidence="3">AVDCRST_MAG56</strain>
    </source>
</reference>
<evidence type="ECO:0000256" key="1">
    <source>
        <dbReference type="SAM" id="SignalP"/>
    </source>
</evidence>
<feature type="domain" description="Secretion system C-terminal sorting" evidence="2">
    <location>
        <begin position="1347"/>
        <end position="1420"/>
    </location>
</feature>
<dbReference type="InterPro" id="IPR013783">
    <property type="entry name" value="Ig-like_fold"/>
</dbReference>
<dbReference type="NCBIfam" id="TIGR04183">
    <property type="entry name" value="Por_Secre_tail"/>
    <property type="match status" value="1"/>
</dbReference>
<name>A0A6J4IBB7_9SPHI</name>
<keyword evidence="1" id="KW-0732">Signal</keyword>
<dbReference type="EMBL" id="CADCTQ010000160">
    <property type="protein sequence ID" value="CAA9246523.1"/>
    <property type="molecule type" value="Genomic_DNA"/>
</dbReference>
<organism evidence="3">
    <name type="scientific">uncultured Cytophagales bacterium</name>
    <dbReference type="NCBI Taxonomy" id="158755"/>
    <lineage>
        <taxon>Bacteria</taxon>
        <taxon>Pseudomonadati</taxon>
        <taxon>Bacteroidota</taxon>
        <taxon>Sphingobacteriia</taxon>
        <taxon>Sphingobacteriales</taxon>
        <taxon>environmental samples</taxon>
    </lineage>
</organism>
<dbReference type="Pfam" id="PF18962">
    <property type="entry name" value="Por_Secre_tail"/>
    <property type="match status" value="1"/>
</dbReference>
<evidence type="ECO:0000259" key="2">
    <source>
        <dbReference type="Pfam" id="PF18962"/>
    </source>
</evidence>
<dbReference type="InterPro" id="IPR052918">
    <property type="entry name" value="Motility_Chemotaxis_Reg"/>
</dbReference>